<dbReference type="Proteomes" id="UP000001172">
    <property type="component" value="Chromosome"/>
</dbReference>
<proteinExistence type="predicted"/>
<gene>
    <name evidence="1" type="ordered locus">GK1850</name>
</gene>
<evidence type="ECO:0000313" key="1">
    <source>
        <dbReference type="EMBL" id="BAD76135.1"/>
    </source>
</evidence>
<reference evidence="1 2" key="1">
    <citation type="journal article" date="2004" name="Nucleic Acids Res.">
        <title>Thermoadaptation trait revealed by the genome sequence of thermophilic Geobacillus kaustophilus.</title>
        <authorList>
            <person name="Takami H."/>
            <person name="Takaki Y."/>
            <person name="Chee G.J."/>
            <person name="Nishi S."/>
            <person name="Shimamura S."/>
            <person name="Suzuki H."/>
            <person name="Matsui S."/>
            <person name="Uchiyama I."/>
        </authorList>
    </citation>
    <scope>NUCLEOTIDE SEQUENCE [LARGE SCALE GENOMIC DNA]</scope>
    <source>
        <strain evidence="1 2">HTA426</strain>
    </source>
</reference>
<sequence length="92" mass="10227">MKADVCFSKDGTDGCSISILICYHDFLGKKVGGILSRVLADANRYSSPAYRCVALFARLERESSFEIMIKKLSSKARRSLRETAFSLLLDKG</sequence>
<keyword evidence="2" id="KW-1185">Reference proteome</keyword>
<name>Q5KYV1_GEOKA</name>
<dbReference type="EMBL" id="BA000043">
    <property type="protein sequence ID" value="BAD76135.1"/>
    <property type="molecule type" value="Genomic_DNA"/>
</dbReference>
<protein>
    <submittedName>
        <fullName evidence="1">Uncharacterized protein</fullName>
    </submittedName>
</protein>
<accession>Q5KYV1</accession>
<dbReference type="STRING" id="235909.GK1850"/>
<dbReference type="HOGENOM" id="CLU_2409075_0_0_9"/>
<evidence type="ECO:0000313" key="2">
    <source>
        <dbReference type="Proteomes" id="UP000001172"/>
    </source>
</evidence>
<dbReference type="KEGG" id="gka:GK1850"/>
<dbReference type="AlphaFoldDB" id="Q5KYV1"/>
<organism evidence="1 2">
    <name type="scientific">Geobacillus kaustophilus (strain HTA426)</name>
    <dbReference type="NCBI Taxonomy" id="235909"/>
    <lineage>
        <taxon>Bacteria</taxon>
        <taxon>Bacillati</taxon>
        <taxon>Bacillota</taxon>
        <taxon>Bacilli</taxon>
        <taxon>Bacillales</taxon>
        <taxon>Anoxybacillaceae</taxon>
        <taxon>Geobacillus</taxon>
        <taxon>Geobacillus thermoleovorans group</taxon>
    </lineage>
</organism>